<feature type="region of interest" description="G2" evidence="7">
    <location>
        <begin position="46"/>
        <end position="50"/>
    </location>
</feature>
<evidence type="ECO:0000256" key="5">
    <source>
        <dbReference type="ARBA" id="ARBA00023134"/>
    </source>
</evidence>
<evidence type="ECO:0000256" key="3">
    <source>
        <dbReference type="ARBA" id="ARBA00022741"/>
    </source>
</evidence>
<proteinExistence type="inferred from homology"/>
<dbReference type="GO" id="GO:0003924">
    <property type="term" value="F:GTPase activity"/>
    <property type="evidence" value="ECO:0007669"/>
    <property type="project" value="UniProtKB-UniRule"/>
</dbReference>
<dbReference type="Gene3D" id="3.30.300.20">
    <property type="match status" value="1"/>
</dbReference>
<organism evidence="11 12">
    <name type="scientific">Prochlorococcus marinus str. PAC1</name>
    <dbReference type="NCBI Taxonomy" id="59924"/>
    <lineage>
        <taxon>Bacteria</taxon>
        <taxon>Bacillati</taxon>
        <taxon>Cyanobacteriota</taxon>
        <taxon>Cyanophyceae</taxon>
        <taxon>Synechococcales</taxon>
        <taxon>Prochlorococcaceae</taxon>
        <taxon>Prochlorococcus</taxon>
    </lineage>
</organism>
<dbReference type="PROSITE" id="PS51713">
    <property type="entry name" value="G_ERA"/>
    <property type="match status" value="1"/>
</dbReference>
<keyword evidence="6" id="KW-0699">rRNA-binding</keyword>
<dbReference type="GO" id="GO:0005525">
    <property type="term" value="F:GTP binding"/>
    <property type="evidence" value="ECO:0007669"/>
    <property type="project" value="UniProtKB-UniRule"/>
</dbReference>
<dbReference type="AlphaFoldDB" id="A0A0A2C394"/>
<feature type="region of interest" description="G5" evidence="7">
    <location>
        <begin position="160"/>
        <end position="162"/>
    </location>
</feature>
<feature type="domain" description="KH type-2" evidence="9">
    <location>
        <begin position="212"/>
        <end position="296"/>
    </location>
</feature>
<feature type="region of interest" description="G1" evidence="7">
    <location>
        <begin position="20"/>
        <end position="27"/>
    </location>
</feature>
<sequence length="313" mass="34948">MSLGDLSQEDFKSGFIALIGRPNVGKSTFINKFIGEKIAITSPIAQTTRNRLKVILTNEKSQIIFVDTPGIHKPHHLLGERLVQSAKRSIGDVDAVLVIFEASHSPGRGDAFILNLIRNLKIPIIVALNKWDLLALSKAKERKKEYLEFLEGTNWPVFCCSALTGQGCNQLISEIEETLPFGPQLYPSDMNCDHPEKFLIAEFIREQVLINTREEVPHSVAVSIDKIEDITSKKKSEQKSRTGILATICVEKKSQKGILIGKGGSMLKKIGQESRMQIQTLINGNVYLELFVKVVPDWRSKSSRLNEFGYEGS</sequence>
<dbReference type="Pfam" id="PF07650">
    <property type="entry name" value="KH_2"/>
    <property type="match status" value="1"/>
</dbReference>
<comment type="function">
    <text evidence="6">An essential GTPase that binds both GDP and GTP, with rapid nucleotide exchange. Plays a role in 16S rRNA processing and 30S ribosomal subunit biogenesis and possibly also in cell cycle regulation and energy metabolism.</text>
</comment>
<dbReference type="GO" id="GO:0043024">
    <property type="term" value="F:ribosomal small subunit binding"/>
    <property type="evidence" value="ECO:0007669"/>
    <property type="project" value="TreeGrafter"/>
</dbReference>
<dbReference type="InterPro" id="IPR009019">
    <property type="entry name" value="KH_sf_prok-type"/>
</dbReference>
<dbReference type="PANTHER" id="PTHR42698">
    <property type="entry name" value="GTPASE ERA"/>
    <property type="match status" value="1"/>
</dbReference>
<evidence type="ECO:0000313" key="11">
    <source>
        <dbReference type="EMBL" id="KGG20826.1"/>
    </source>
</evidence>
<dbReference type="Proteomes" id="UP000030392">
    <property type="component" value="Unassembled WGS sequence"/>
</dbReference>
<comment type="similarity">
    <text evidence="1 6 7 8">Belongs to the TRAFAC class TrmE-Era-EngA-EngB-Septin-like GTPase superfamily. Era GTPase family.</text>
</comment>
<keyword evidence="6" id="KW-0690">Ribosome biogenesis</keyword>
<dbReference type="CDD" id="cd04163">
    <property type="entry name" value="Era"/>
    <property type="match status" value="1"/>
</dbReference>
<dbReference type="NCBIfam" id="TIGR00436">
    <property type="entry name" value="era"/>
    <property type="match status" value="1"/>
</dbReference>
<keyword evidence="6" id="KW-0472">Membrane</keyword>
<dbReference type="EMBL" id="JNAX01000010">
    <property type="protein sequence ID" value="KGG20826.1"/>
    <property type="molecule type" value="Genomic_DNA"/>
</dbReference>
<dbReference type="InterPro" id="IPR015946">
    <property type="entry name" value="KH_dom-like_a/b"/>
</dbReference>
<accession>A0A0A2C394</accession>
<dbReference type="Gene3D" id="3.40.50.300">
    <property type="entry name" value="P-loop containing nucleotide triphosphate hydrolases"/>
    <property type="match status" value="1"/>
</dbReference>
<dbReference type="InterPro" id="IPR027417">
    <property type="entry name" value="P-loop_NTPase"/>
</dbReference>
<dbReference type="PANTHER" id="PTHR42698:SF1">
    <property type="entry name" value="GTPASE ERA, MITOCHONDRIAL"/>
    <property type="match status" value="1"/>
</dbReference>
<keyword evidence="6" id="KW-1003">Cell membrane</keyword>
<keyword evidence="4 6" id="KW-0694">RNA-binding</keyword>
<comment type="subcellular location">
    <subcellularLocation>
        <location evidence="6">Cytoplasm</location>
    </subcellularLocation>
    <subcellularLocation>
        <location evidence="6">Cell membrane</location>
        <topology evidence="6">Peripheral membrane protein</topology>
    </subcellularLocation>
</comment>
<evidence type="ECO:0000259" key="10">
    <source>
        <dbReference type="PROSITE" id="PS51713"/>
    </source>
</evidence>
<dbReference type="GO" id="GO:0005829">
    <property type="term" value="C:cytosol"/>
    <property type="evidence" value="ECO:0007669"/>
    <property type="project" value="TreeGrafter"/>
</dbReference>
<dbReference type="InterPro" id="IPR005225">
    <property type="entry name" value="Small_GTP-bd"/>
</dbReference>
<dbReference type="GO" id="GO:0070181">
    <property type="term" value="F:small ribosomal subunit rRNA binding"/>
    <property type="evidence" value="ECO:0007669"/>
    <property type="project" value="UniProtKB-UniRule"/>
</dbReference>
<reference evidence="12" key="1">
    <citation type="journal article" date="2014" name="Sci. Data">
        <title>Genomes of diverse isolates of the marine cyanobacterium Prochlorococcus.</title>
        <authorList>
            <person name="Biller S."/>
            <person name="Berube P."/>
            <person name="Thompson J."/>
            <person name="Kelly L."/>
            <person name="Roggensack S."/>
            <person name="Awad L."/>
            <person name="Roache-Johnson K."/>
            <person name="Ding H."/>
            <person name="Giovannoni S.J."/>
            <person name="Moore L.R."/>
            <person name="Chisholm S.W."/>
        </authorList>
    </citation>
    <scope>NUCLEOTIDE SEQUENCE [LARGE SCALE GENOMIC DNA]</scope>
    <source>
        <strain evidence="12">PAC1</strain>
    </source>
</reference>
<dbReference type="NCBIfam" id="TIGR00231">
    <property type="entry name" value="small_GTP"/>
    <property type="match status" value="1"/>
</dbReference>
<dbReference type="SUPFAM" id="SSF54814">
    <property type="entry name" value="Prokaryotic type KH domain (KH-domain type II)"/>
    <property type="match status" value="1"/>
</dbReference>
<evidence type="ECO:0000256" key="4">
    <source>
        <dbReference type="ARBA" id="ARBA00022884"/>
    </source>
</evidence>
<evidence type="ECO:0000256" key="6">
    <source>
        <dbReference type="HAMAP-Rule" id="MF_00367"/>
    </source>
</evidence>
<evidence type="ECO:0000256" key="8">
    <source>
        <dbReference type="RuleBase" id="RU003761"/>
    </source>
</evidence>
<feature type="region of interest" description="G4" evidence="7">
    <location>
        <begin position="129"/>
        <end position="132"/>
    </location>
</feature>
<dbReference type="GO" id="GO:0005886">
    <property type="term" value="C:plasma membrane"/>
    <property type="evidence" value="ECO:0007669"/>
    <property type="project" value="UniProtKB-SubCell"/>
</dbReference>
<feature type="binding site" evidence="6">
    <location>
        <begin position="129"/>
        <end position="132"/>
    </location>
    <ligand>
        <name>GTP</name>
        <dbReference type="ChEBI" id="CHEBI:37565"/>
    </ligand>
</feature>
<gene>
    <name evidence="6" type="primary">era</name>
    <name evidence="11" type="ORF">EV03_0762</name>
</gene>
<keyword evidence="3 6" id="KW-0547">Nucleotide-binding</keyword>
<feature type="region of interest" description="G3" evidence="7">
    <location>
        <begin position="67"/>
        <end position="70"/>
    </location>
</feature>
<keyword evidence="5 6" id="KW-0342">GTP-binding</keyword>
<evidence type="ECO:0000259" key="9">
    <source>
        <dbReference type="PROSITE" id="PS50823"/>
    </source>
</evidence>
<dbReference type="PROSITE" id="PS50823">
    <property type="entry name" value="KH_TYPE_2"/>
    <property type="match status" value="1"/>
</dbReference>
<dbReference type="Pfam" id="PF01926">
    <property type="entry name" value="MMR_HSR1"/>
    <property type="match status" value="1"/>
</dbReference>
<comment type="caution">
    <text evidence="11">The sequence shown here is derived from an EMBL/GenBank/DDBJ whole genome shotgun (WGS) entry which is preliminary data.</text>
</comment>
<dbReference type="SUPFAM" id="SSF52540">
    <property type="entry name" value="P-loop containing nucleoside triphosphate hydrolases"/>
    <property type="match status" value="1"/>
</dbReference>
<dbReference type="HAMAP" id="MF_00367">
    <property type="entry name" value="GTPase_Era"/>
    <property type="match status" value="1"/>
</dbReference>
<feature type="domain" description="Era-type G" evidence="10">
    <location>
        <begin position="12"/>
        <end position="181"/>
    </location>
</feature>
<dbReference type="InterPro" id="IPR004044">
    <property type="entry name" value="KH_dom_type_2"/>
</dbReference>
<name>A0A0A2C394_PROMR</name>
<feature type="binding site" evidence="6">
    <location>
        <begin position="20"/>
        <end position="27"/>
    </location>
    <ligand>
        <name>GTP</name>
        <dbReference type="ChEBI" id="CHEBI:37565"/>
    </ligand>
</feature>
<protein>
    <recommendedName>
        <fullName evidence="2 6">GTPase Era</fullName>
    </recommendedName>
</protein>
<evidence type="ECO:0000256" key="1">
    <source>
        <dbReference type="ARBA" id="ARBA00007921"/>
    </source>
</evidence>
<evidence type="ECO:0000256" key="7">
    <source>
        <dbReference type="PROSITE-ProRule" id="PRU01050"/>
    </source>
</evidence>
<dbReference type="InterPro" id="IPR005662">
    <property type="entry name" value="GTPase_Era-like"/>
</dbReference>
<evidence type="ECO:0000256" key="2">
    <source>
        <dbReference type="ARBA" id="ARBA00020484"/>
    </source>
</evidence>
<comment type="subunit">
    <text evidence="6">Monomer.</text>
</comment>
<dbReference type="RefSeq" id="WP_036905286.1">
    <property type="nucleotide sequence ID" value="NZ_CP138967.1"/>
</dbReference>
<dbReference type="InterPro" id="IPR030388">
    <property type="entry name" value="G_ERA_dom"/>
</dbReference>
<feature type="binding site" evidence="6">
    <location>
        <begin position="67"/>
        <end position="71"/>
    </location>
    <ligand>
        <name>GTP</name>
        <dbReference type="ChEBI" id="CHEBI:37565"/>
    </ligand>
</feature>
<keyword evidence="6" id="KW-0963">Cytoplasm</keyword>
<dbReference type="CDD" id="cd22534">
    <property type="entry name" value="KH-II_Era"/>
    <property type="match status" value="1"/>
</dbReference>
<dbReference type="InterPro" id="IPR006073">
    <property type="entry name" value="GTP-bd"/>
</dbReference>
<dbReference type="NCBIfam" id="NF000908">
    <property type="entry name" value="PRK00089.1"/>
    <property type="match status" value="1"/>
</dbReference>
<evidence type="ECO:0000313" key="12">
    <source>
        <dbReference type="Proteomes" id="UP000030392"/>
    </source>
</evidence>
<dbReference type="GO" id="GO:0000028">
    <property type="term" value="P:ribosomal small subunit assembly"/>
    <property type="evidence" value="ECO:0007669"/>
    <property type="project" value="TreeGrafter"/>
</dbReference>